<dbReference type="GO" id="GO:0007165">
    <property type="term" value="P:signal transduction"/>
    <property type="evidence" value="ECO:0007669"/>
    <property type="project" value="TreeGrafter"/>
</dbReference>
<evidence type="ECO:0000313" key="11">
    <source>
        <dbReference type="EMBL" id="EGT56084.1"/>
    </source>
</evidence>
<sequence length="236" mass="25936">MSSTRPIAPPPPAPKPGRVKVYRALYDFKSRSVRTRVCLELNSFLQDQELSFSEGDLMYVGDEQPNKDWFKASIGGKKGLVPANYVISENVEELPNPLHEAARRGNMDMLAECLRERVSVNSLDKSGATPLYWAAHGGHTTAVKTLLEVPKVAVSVQNKLGDTPLHAAAYKGHVECVRLLLTASANPFIQNQDNKLPIDVTKDADIGALLDKAMKENRVNEDDFAEYLADSDSESA</sequence>
<feature type="domain" description="SH3" evidence="10">
    <location>
        <begin position="17"/>
        <end position="91"/>
    </location>
</feature>
<dbReference type="SMART" id="SM00326">
    <property type="entry name" value="SH3"/>
    <property type="match status" value="1"/>
</dbReference>
<feature type="repeat" description="ANK" evidence="8">
    <location>
        <begin position="126"/>
        <end position="148"/>
    </location>
</feature>
<evidence type="ECO:0000256" key="1">
    <source>
        <dbReference type="ARBA" id="ARBA00004496"/>
    </source>
</evidence>
<gene>
    <name evidence="11" type="ORF">CAEBREN_16169</name>
</gene>
<dbReference type="Pfam" id="PF14604">
    <property type="entry name" value="SH3_9"/>
    <property type="match status" value="1"/>
</dbReference>
<proteinExistence type="predicted"/>
<organism evidence="12">
    <name type="scientific">Caenorhabditis brenneri</name>
    <name type="common">Nematode worm</name>
    <dbReference type="NCBI Taxonomy" id="135651"/>
    <lineage>
        <taxon>Eukaryota</taxon>
        <taxon>Metazoa</taxon>
        <taxon>Ecdysozoa</taxon>
        <taxon>Nematoda</taxon>
        <taxon>Chromadorea</taxon>
        <taxon>Rhabditida</taxon>
        <taxon>Rhabditina</taxon>
        <taxon>Rhabditomorpha</taxon>
        <taxon>Rhabditoidea</taxon>
        <taxon>Rhabditidae</taxon>
        <taxon>Peloderinae</taxon>
        <taxon>Caenorhabditis</taxon>
    </lineage>
</organism>
<protein>
    <recommendedName>
        <fullName evidence="7">Osteoclast-stimulating factor 1</fullName>
    </recommendedName>
</protein>
<evidence type="ECO:0000313" key="12">
    <source>
        <dbReference type="Proteomes" id="UP000008068"/>
    </source>
</evidence>
<dbReference type="HOGENOM" id="CLU_092255_0_0_1"/>
<dbReference type="Gene3D" id="1.25.40.20">
    <property type="entry name" value="Ankyrin repeat-containing domain"/>
    <property type="match status" value="2"/>
</dbReference>
<dbReference type="SMART" id="SM00248">
    <property type="entry name" value="ANK"/>
    <property type="match status" value="3"/>
</dbReference>
<comment type="function">
    <text evidence="6">Induces bone resorption, acting probably through a signaling cascade which results in the secretion of factor(s) enhancing osteoclast formation and activity.</text>
</comment>
<name>G0PH50_CAEBE</name>
<keyword evidence="2 9" id="KW-0728">SH3 domain</keyword>
<dbReference type="PROSITE" id="PS50088">
    <property type="entry name" value="ANK_REPEAT"/>
    <property type="match status" value="2"/>
</dbReference>
<dbReference type="InterPro" id="IPR036028">
    <property type="entry name" value="SH3-like_dom_sf"/>
</dbReference>
<dbReference type="EMBL" id="GL380462">
    <property type="protein sequence ID" value="EGT56084.1"/>
    <property type="molecule type" value="Genomic_DNA"/>
</dbReference>
<evidence type="ECO:0000256" key="5">
    <source>
        <dbReference type="ARBA" id="ARBA00023043"/>
    </source>
</evidence>
<comment type="subcellular location">
    <subcellularLocation>
        <location evidence="1">Cytoplasm</location>
    </subcellularLocation>
</comment>
<dbReference type="OMA" id="NMSWLRE"/>
<dbReference type="SUPFAM" id="SSF48403">
    <property type="entry name" value="Ankyrin repeat"/>
    <property type="match status" value="1"/>
</dbReference>
<dbReference type="STRING" id="135651.G0PH50"/>
<keyword evidence="12" id="KW-1185">Reference proteome</keyword>
<reference evidence="12" key="1">
    <citation type="submission" date="2011-07" db="EMBL/GenBank/DDBJ databases">
        <authorList>
            <consortium name="Caenorhabditis brenneri Sequencing and Analysis Consortium"/>
            <person name="Wilson R.K."/>
        </authorList>
    </citation>
    <scope>NUCLEOTIDE SEQUENCE [LARGE SCALE GENOMIC DNA]</scope>
    <source>
        <strain evidence="12">PB2801</strain>
    </source>
</reference>
<keyword evidence="3" id="KW-0963">Cytoplasm</keyword>
<dbReference type="PANTHER" id="PTHR24155">
    <property type="entry name" value="OSTEOCLAST-STIMULATING FACTOR 1"/>
    <property type="match status" value="1"/>
</dbReference>
<dbReference type="InterPro" id="IPR001452">
    <property type="entry name" value="SH3_domain"/>
</dbReference>
<evidence type="ECO:0000256" key="6">
    <source>
        <dbReference type="ARBA" id="ARBA00037432"/>
    </source>
</evidence>
<evidence type="ECO:0000256" key="8">
    <source>
        <dbReference type="PROSITE-ProRule" id="PRU00023"/>
    </source>
</evidence>
<dbReference type="FunCoup" id="G0PH50">
    <property type="interactions" value="1028"/>
</dbReference>
<evidence type="ECO:0000256" key="9">
    <source>
        <dbReference type="PROSITE-ProRule" id="PRU00192"/>
    </source>
</evidence>
<dbReference type="InterPro" id="IPR036770">
    <property type="entry name" value="Ankyrin_rpt-contain_sf"/>
</dbReference>
<dbReference type="OrthoDB" id="207120at2759"/>
<dbReference type="InParanoid" id="G0PH50"/>
<keyword evidence="5 8" id="KW-0040">ANK repeat</keyword>
<evidence type="ECO:0000256" key="7">
    <source>
        <dbReference type="ARBA" id="ARBA00040640"/>
    </source>
</evidence>
<dbReference type="PROSITE" id="PS50002">
    <property type="entry name" value="SH3"/>
    <property type="match status" value="1"/>
</dbReference>
<dbReference type="GO" id="GO:0005737">
    <property type="term" value="C:cytoplasm"/>
    <property type="evidence" value="ECO:0007669"/>
    <property type="project" value="UniProtKB-SubCell"/>
</dbReference>
<evidence type="ECO:0000256" key="4">
    <source>
        <dbReference type="ARBA" id="ARBA00022737"/>
    </source>
</evidence>
<dbReference type="InterPro" id="IPR002110">
    <property type="entry name" value="Ankyrin_rpt"/>
</dbReference>
<dbReference type="Gene3D" id="2.30.30.40">
    <property type="entry name" value="SH3 Domains"/>
    <property type="match status" value="1"/>
</dbReference>
<accession>G0PH50</accession>
<evidence type="ECO:0000256" key="2">
    <source>
        <dbReference type="ARBA" id="ARBA00022443"/>
    </source>
</evidence>
<dbReference type="SUPFAM" id="SSF50044">
    <property type="entry name" value="SH3-domain"/>
    <property type="match status" value="1"/>
</dbReference>
<dbReference type="Pfam" id="PF12796">
    <property type="entry name" value="Ank_2"/>
    <property type="match status" value="1"/>
</dbReference>
<dbReference type="PANTHER" id="PTHR24155:SF10">
    <property type="entry name" value="OSTEOCLAST-STIMULATING FACTOR 1"/>
    <property type="match status" value="1"/>
</dbReference>
<dbReference type="Proteomes" id="UP000008068">
    <property type="component" value="Unassembled WGS sequence"/>
</dbReference>
<dbReference type="AlphaFoldDB" id="G0PH50"/>
<evidence type="ECO:0000256" key="3">
    <source>
        <dbReference type="ARBA" id="ARBA00022490"/>
    </source>
</evidence>
<dbReference type="PRINTS" id="PR00452">
    <property type="entry name" value="SH3DOMAIN"/>
</dbReference>
<evidence type="ECO:0000259" key="10">
    <source>
        <dbReference type="PROSITE" id="PS50002"/>
    </source>
</evidence>
<keyword evidence="4" id="KW-0677">Repeat</keyword>
<dbReference type="eggNOG" id="ENOG502QTZB">
    <property type="taxonomic scope" value="Eukaryota"/>
</dbReference>
<dbReference type="PROSITE" id="PS50297">
    <property type="entry name" value="ANK_REP_REGION"/>
    <property type="match status" value="2"/>
</dbReference>
<feature type="repeat" description="ANK" evidence="8">
    <location>
        <begin position="160"/>
        <end position="192"/>
    </location>
</feature>